<dbReference type="EMBL" id="ML977152">
    <property type="protein sequence ID" value="KAF1987386.1"/>
    <property type="molecule type" value="Genomic_DNA"/>
</dbReference>
<proteinExistence type="predicted"/>
<organism evidence="1 2">
    <name type="scientific">Aulographum hederae CBS 113979</name>
    <dbReference type="NCBI Taxonomy" id="1176131"/>
    <lineage>
        <taxon>Eukaryota</taxon>
        <taxon>Fungi</taxon>
        <taxon>Dikarya</taxon>
        <taxon>Ascomycota</taxon>
        <taxon>Pezizomycotina</taxon>
        <taxon>Dothideomycetes</taxon>
        <taxon>Pleosporomycetidae</taxon>
        <taxon>Aulographales</taxon>
        <taxon>Aulographaceae</taxon>
    </lineage>
</organism>
<evidence type="ECO:0000313" key="1">
    <source>
        <dbReference type="EMBL" id="KAF1987386.1"/>
    </source>
</evidence>
<dbReference type="AlphaFoldDB" id="A0A6G1H2E1"/>
<sequence length="157" mass="16945">MLTLFSALQGHSLKRYGSAEAYHSLGVLSSVRCSVCSSSRPTMGSILLQGSTPSGRAVRTPRPAQDYTFLVFGSGQTSSFAHGHVSFPSFCVKLSIAENLTYRSRPLDRIHVGKHTHVEAQKKRVRPLGCLIDGPPSPRSIDGSLPLSLRVSPQLIS</sequence>
<gene>
    <name evidence="1" type="ORF">K402DRAFT_47255</name>
</gene>
<keyword evidence="2" id="KW-1185">Reference proteome</keyword>
<dbReference type="Proteomes" id="UP000800041">
    <property type="component" value="Unassembled WGS sequence"/>
</dbReference>
<accession>A0A6G1H2E1</accession>
<protein>
    <submittedName>
        <fullName evidence="1">Uncharacterized protein</fullName>
    </submittedName>
</protein>
<reference evidence="1" key="1">
    <citation type="journal article" date="2020" name="Stud. Mycol.">
        <title>101 Dothideomycetes genomes: a test case for predicting lifestyles and emergence of pathogens.</title>
        <authorList>
            <person name="Haridas S."/>
            <person name="Albert R."/>
            <person name="Binder M."/>
            <person name="Bloem J."/>
            <person name="Labutti K."/>
            <person name="Salamov A."/>
            <person name="Andreopoulos B."/>
            <person name="Baker S."/>
            <person name="Barry K."/>
            <person name="Bills G."/>
            <person name="Bluhm B."/>
            <person name="Cannon C."/>
            <person name="Castanera R."/>
            <person name="Culley D."/>
            <person name="Daum C."/>
            <person name="Ezra D."/>
            <person name="Gonzalez J."/>
            <person name="Henrissat B."/>
            <person name="Kuo A."/>
            <person name="Liang C."/>
            <person name="Lipzen A."/>
            <person name="Lutzoni F."/>
            <person name="Magnuson J."/>
            <person name="Mondo S."/>
            <person name="Nolan M."/>
            <person name="Ohm R."/>
            <person name="Pangilinan J."/>
            <person name="Park H.-J."/>
            <person name="Ramirez L."/>
            <person name="Alfaro M."/>
            <person name="Sun H."/>
            <person name="Tritt A."/>
            <person name="Yoshinaga Y."/>
            <person name="Zwiers L.-H."/>
            <person name="Turgeon B."/>
            <person name="Goodwin S."/>
            <person name="Spatafora J."/>
            <person name="Crous P."/>
            <person name="Grigoriev I."/>
        </authorList>
    </citation>
    <scope>NUCLEOTIDE SEQUENCE</scope>
    <source>
        <strain evidence="1">CBS 113979</strain>
    </source>
</reference>
<name>A0A6G1H2E1_9PEZI</name>
<evidence type="ECO:0000313" key="2">
    <source>
        <dbReference type="Proteomes" id="UP000800041"/>
    </source>
</evidence>